<gene>
    <name evidence="2" type="ORF">GmarT_34140</name>
</gene>
<protein>
    <recommendedName>
        <fullName evidence="4">Mu-like prophage major head subunit gpT</fullName>
    </recommendedName>
</protein>
<evidence type="ECO:0000256" key="1">
    <source>
        <dbReference type="SAM" id="MobiDB-lite"/>
    </source>
</evidence>
<keyword evidence="3" id="KW-1185">Reference proteome</keyword>
<dbReference type="RefSeq" id="WP_002647470.1">
    <property type="nucleotide sequence ID" value="NZ_CP042910.1"/>
</dbReference>
<feature type="region of interest" description="Disordered" evidence="1">
    <location>
        <begin position="261"/>
        <end position="280"/>
    </location>
</feature>
<dbReference type="Pfam" id="PF25209">
    <property type="entry name" value="Phage_capsid_4"/>
    <property type="match status" value="1"/>
</dbReference>
<proteinExistence type="predicted"/>
<accession>A0ABX5YPR5</accession>
<evidence type="ECO:0000313" key="3">
    <source>
        <dbReference type="Proteomes" id="UP000322887"/>
    </source>
</evidence>
<reference evidence="2 3" key="1">
    <citation type="submission" date="2019-08" db="EMBL/GenBank/DDBJ databases">
        <title>Deep-cultivation of Planctomycetes and their phenomic and genomic characterization uncovers novel biology.</title>
        <authorList>
            <person name="Wiegand S."/>
            <person name="Jogler M."/>
            <person name="Boedeker C."/>
            <person name="Pinto D."/>
            <person name="Vollmers J."/>
            <person name="Rivas-Marin E."/>
            <person name="Kohn T."/>
            <person name="Peeters S.H."/>
            <person name="Heuer A."/>
            <person name="Rast P."/>
            <person name="Oberbeckmann S."/>
            <person name="Bunk B."/>
            <person name="Jeske O."/>
            <person name="Meyerdierks A."/>
            <person name="Storesund J.E."/>
            <person name="Kallscheuer N."/>
            <person name="Luecker S."/>
            <person name="Lage O.M."/>
            <person name="Pohl T."/>
            <person name="Merkel B.J."/>
            <person name="Hornburger P."/>
            <person name="Mueller R.-W."/>
            <person name="Bruemmer F."/>
            <person name="Labrenz M."/>
            <person name="Spormann A.M."/>
            <person name="Op den Camp H."/>
            <person name="Overmann J."/>
            <person name="Amann R."/>
            <person name="Jetten M.S.M."/>
            <person name="Mascher T."/>
            <person name="Medema M.H."/>
            <person name="Devos D.P."/>
            <person name="Kaster A.-K."/>
            <person name="Ovreas L."/>
            <person name="Rohde M."/>
            <person name="Galperin M.Y."/>
            <person name="Jogler C."/>
        </authorList>
    </citation>
    <scope>NUCLEOTIDE SEQUENCE [LARGE SCALE GENOMIC DNA]</scope>
    <source>
        <strain evidence="2 3">DSM 8797</strain>
    </source>
</reference>
<name>A0ABX5YPR5_9PLAN</name>
<dbReference type="EMBL" id="CP042910">
    <property type="protein sequence ID" value="QEG17532.1"/>
    <property type="molecule type" value="Genomic_DNA"/>
</dbReference>
<dbReference type="Proteomes" id="UP000322887">
    <property type="component" value="Chromosome"/>
</dbReference>
<evidence type="ECO:0000313" key="2">
    <source>
        <dbReference type="EMBL" id="QEG17532.1"/>
    </source>
</evidence>
<organism evidence="2 3">
    <name type="scientific">Gimesia maris</name>
    <dbReference type="NCBI Taxonomy" id="122"/>
    <lineage>
        <taxon>Bacteria</taxon>
        <taxon>Pseudomonadati</taxon>
        <taxon>Planctomycetota</taxon>
        <taxon>Planctomycetia</taxon>
        <taxon>Planctomycetales</taxon>
        <taxon>Planctomycetaceae</taxon>
        <taxon>Gimesia</taxon>
    </lineage>
</organism>
<evidence type="ECO:0008006" key="4">
    <source>
        <dbReference type="Google" id="ProtNLM"/>
    </source>
</evidence>
<sequence length="658" mass="71271">MPTYRTEPKTLITLNGGQVDLQAKQAEGLKRFTMTAYTGGPMRLAGFRLPVVVDLAGLQITKQNQPILKDHDSSQIVGHSTEIEKINGELHVAGLVSGSGEAADEVRNTAKNGFPWQASIGAGVTRLESVREGESVTVNGQTFQGPIYVARESVLREVSFVAMGADLNTSAHVEGQFTMPQPTAEKKTLEEIKAQAAEAEGKRIERVKQILSDCPDHIQAKAIEEGWTEQDANEVALINLRASRPKARPKQYLDSARNVDRMHGEMPGAPLPGKSSGHPSKTEVIEASACIEAGMTESEAGQFYDERVMNAAVSREYRGYSIVAIMKDAIALDGGDPNARMSDREFVKAAFTADRNIQASGGFSTFSVPGILGNVANKHLLNGYNAVPTTWRKFCGIAEHKDFKAHSHYRLTGSGEFKPVTKGGEIKHISLKESSYQNQLDTEGAIITLTRQDIINDDMGAFVKLPRILGRMSALKVEETVYILLLSNPNDFFHADNNNYLAGANTALAIESLTAGEMVFLDQVDENGKPILLSPSVLLVPTDLKVTAQQLYADLKVVTGEVATVTDGNPHSGKFEPVPSPHLKSAAFSGSSTKAWYLFNNPADVAALEVAFLNGNQNPIIEHADTDFNTLGMSWRAYHDFGVAMADKKAAFKAKGEA</sequence>
<dbReference type="GeneID" id="98647926"/>